<dbReference type="Gene3D" id="3.20.20.100">
    <property type="entry name" value="NADP-dependent oxidoreductase domain"/>
    <property type="match status" value="1"/>
</dbReference>
<comment type="caution">
    <text evidence="2">The sequence shown here is derived from an EMBL/GenBank/DDBJ whole genome shotgun (WGS) entry which is preliminary data.</text>
</comment>
<feature type="domain" description="NADP-dependent oxidoreductase" evidence="1">
    <location>
        <begin position="15"/>
        <end position="296"/>
    </location>
</feature>
<protein>
    <recommendedName>
        <fullName evidence="1">NADP-dependent oxidoreductase domain-containing protein</fullName>
    </recommendedName>
</protein>
<dbReference type="Proteomes" id="UP000004191">
    <property type="component" value="Unassembled WGS sequence"/>
</dbReference>
<accession>H3NLI8</accession>
<dbReference type="STRING" id="883114.HMPREF9709_00199"/>
<gene>
    <name evidence="2" type="ORF">HMPREF9709_00199</name>
</gene>
<evidence type="ECO:0000313" key="2">
    <source>
        <dbReference type="EMBL" id="EHR35840.1"/>
    </source>
</evidence>
<dbReference type="PRINTS" id="PR00069">
    <property type="entry name" value="ALDKETRDTASE"/>
</dbReference>
<proteinExistence type="predicted"/>
<dbReference type="AlphaFoldDB" id="H3NLI8"/>
<dbReference type="HOGENOM" id="CLU_023205_8_1_9"/>
<dbReference type="CDD" id="cd19092">
    <property type="entry name" value="AKR_BsYcsN_EcYdhF-like"/>
    <property type="match status" value="1"/>
</dbReference>
<sequence length="305" mass="34802">MEQIKIGKSDLKASRLILGCMRMEAKSVEEAKEVIEKAYSVGINHIDHADIYGGGKSEEIFAEALKLTDIKREDLIIQSKCGIRKGFYDFSYDHIMRSVEGILERLQTDYLDILLLHRPDTLMEPEEVAKAFKELHYSGKVRNFGLSNANPGQIKLLQKFVEFPLIIDQLEFGPAHTPMIDSGLNVNMKNIAGVNREDSILEFTRLEEITIQTWSPFQVNLEEGLFIKHSNYAELTQKLETMAEARNVSLEAMVTAWILRHPAKMQMILGSMNPQRIEEIAKGADIELSREEWYEIYRSAGNLLP</sequence>
<organism evidence="2 3">
    <name type="scientific">Helcococcus kunzii ATCC 51366</name>
    <dbReference type="NCBI Taxonomy" id="883114"/>
    <lineage>
        <taxon>Bacteria</taxon>
        <taxon>Bacillati</taxon>
        <taxon>Bacillota</taxon>
        <taxon>Tissierellia</taxon>
        <taxon>Tissierellales</taxon>
        <taxon>Peptoniphilaceae</taxon>
        <taxon>Helcococcus</taxon>
    </lineage>
</organism>
<dbReference type="InterPro" id="IPR020471">
    <property type="entry name" value="AKR"/>
</dbReference>
<dbReference type="InterPro" id="IPR023210">
    <property type="entry name" value="NADP_OxRdtase_dom"/>
</dbReference>
<dbReference type="Pfam" id="PF00248">
    <property type="entry name" value="Aldo_ket_red"/>
    <property type="match status" value="1"/>
</dbReference>
<reference evidence="2 3" key="1">
    <citation type="submission" date="2012-01" db="EMBL/GenBank/DDBJ databases">
        <title>The Genome Sequence of Helcococcus kunzii ATCC 51366.</title>
        <authorList>
            <consortium name="The Broad Institute Genome Sequencing Platform"/>
            <person name="Earl A."/>
            <person name="Ward D."/>
            <person name="Feldgarden M."/>
            <person name="Gevers D."/>
            <person name="Huys G."/>
            <person name="Young S.K."/>
            <person name="Zeng Q."/>
            <person name="Gargeya S."/>
            <person name="Fitzgerald M."/>
            <person name="Haas B."/>
            <person name="Abouelleil A."/>
            <person name="Alvarado L."/>
            <person name="Arachchi H.M."/>
            <person name="Berlin A."/>
            <person name="Chapman S.B."/>
            <person name="Gearin G."/>
            <person name="Goldberg J."/>
            <person name="Griggs A."/>
            <person name="Gujja S."/>
            <person name="Hansen M."/>
            <person name="Heiman D."/>
            <person name="Howarth C."/>
            <person name="Larimer J."/>
            <person name="Lui A."/>
            <person name="MacDonald P.J.P."/>
            <person name="McCowen C."/>
            <person name="Montmayeur A."/>
            <person name="Murphy C."/>
            <person name="Neiman D."/>
            <person name="Pearson M."/>
            <person name="Priest M."/>
            <person name="Roberts A."/>
            <person name="Saif S."/>
            <person name="Shea T."/>
            <person name="Sisk P."/>
            <person name="Stolte C."/>
            <person name="Sykes S."/>
            <person name="Wortman J."/>
            <person name="Nusbaum C."/>
            <person name="Birren B."/>
        </authorList>
    </citation>
    <scope>NUCLEOTIDE SEQUENCE [LARGE SCALE GENOMIC DNA]</scope>
    <source>
        <strain evidence="2 3">ATCC 51366</strain>
    </source>
</reference>
<dbReference type="GeneID" id="96998224"/>
<evidence type="ECO:0000313" key="3">
    <source>
        <dbReference type="Proteomes" id="UP000004191"/>
    </source>
</evidence>
<dbReference type="EMBL" id="AGEI01000006">
    <property type="protein sequence ID" value="EHR35840.1"/>
    <property type="molecule type" value="Genomic_DNA"/>
</dbReference>
<dbReference type="InterPro" id="IPR036812">
    <property type="entry name" value="NAD(P)_OxRdtase_dom_sf"/>
</dbReference>
<dbReference type="eggNOG" id="COG4989">
    <property type="taxonomic scope" value="Bacteria"/>
</dbReference>
<dbReference type="InterPro" id="IPR050523">
    <property type="entry name" value="AKR_Detox_Biosynth"/>
</dbReference>
<dbReference type="PANTHER" id="PTHR43364">
    <property type="entry name" value="NADH-SPECIFIC METHYLGLYOXAL REDUCTASE-RELATED"/>
    <property type="match status" value="1"/>
</dbReference>
<name>H3NLI8_9FIRM</name>
<dbReference type="OrthoDB" id="9773828at2"/>
<dbReference type="PANTHER" id="PTHR43364:SF1">
    <property type="entry name" value="OXIDOREDUCTASE YDHF"/>
    <property type="match status" value="1"/>
</dbReference>
<dbReference type="GO" id="GO:0016491">
    <property type="term" value="F:oxidoreductase activity"/>
    <property type="evidence" value="ECO:0007669"/>
    <property type="project" value="InterPro"/>
</dbReference>
<keyword evidence="3" id="KW-1185">Reference proteome</keyword>
<evidence type="ECO:0000259" key="1">
    <source>
        <dbReference type="Pfam" id="PF00248"/>
    </source>
</evidence>
<dbReference type="GO" id="GO:0005829">
    <property type="term" value="C:cytosol"/>
    <property type="evidence" value="ECO:0007669"/>
    <property type="project" value="TreeGrafter"/>
</dbReference>
<dbReference type="SUPFAM" id="SSF51430">
    <property type="entry name" value="NAD(P)-linked oxidoreductase"/>
    <property type="match status" value="1"/>
</dbReference>
<dbReference type="RefSeq" id="WP_005397079.1">
    <property type="nucleotide sequence ID" value="NZ_JH601088.1"/>
</dbReference>
<dbReference type="PATRIC" id="fig|883114.3.peg.196"/>